<organism evidence="1 2">
    <name type="scientific">Brassica carinata</name>
    <name type="common">Ethiopian mustard</name>
    <name type="synonym">Abyssinian cabbage</name>
    <dbReference type="NCBI Taxonomy" id="52824"/>
    <lineage>
        <taxon>Eukaryota</taxon>
        <taxon>Viridiplantae</taxon>
        <taxon>Streptophyta</taxon>
        <taxon>Embryophyta</taxon>
        <taxon>Tracheophyta</taxon>
        <taxon>Spermatophyta</taxon>
        <taxon>Magnoliopsida</taxon>
        <taxon>eudicotyledons</taxon>
        <taxon>Gunneridae</taxon>
        <taxon>Pentapetalae</taxon>
        <taxon>rosids</taxon>
        <taxon>malvids</taxon>
        <taxon>Brassicales</taxon>
        <taxon>Brassicaceae</taxon>
        <taxon>Brassiceae</taxon>
        <taxon>Brassica</taxon>
    </lineage>
</organism>
<gene>
    <name evidence="1" type="ORF">Bca52824_030987</name>
</gene>
<reference evidence="1 2" key="1">
    <citation type="submission" date="2020-02" db="EMBL/GenBank/DDBJ databases">
        <authorList>
            <person name="Ma Q."/>
            <person name="Huang Y."/>
            <person name="Song X."/>
            <person name="Pei D."/>
        </authorList>
    </citation>
    <scope>NUCLEOTIDE SEQUENCE [LARGE SCALE GENOMIC DNA]</scope>
    <source>
        <strain evidence="1">Sxm20200214</strain>
        <tissue evidence="1">Leaf</tissue>
    </source>
</reference>
<evidence type="ECO:0000313" key="1">
    <source>
        <dbReference type="EMBL" id="KAG2302336.1"/>
    </source>
</evidence>
<protein>
    <submittedName>
        <fullName evidence="1">Uncharacterized protein</fullName>
    </submittedName>
</protein>
<proteinExistence type="predicted"/>
<name>A0A8X7S9W1_BRACI</name>
<dbReference type="EMBL" id="JAAMPC010000007">
    <property type="protein sequence ID" value="KAG2302336.1"/>
    <property type="molecule type" value="Genomic_DNA"/>
</dbReference>
<dbReference type="Proteomes" id="UP000886595">
    <property type="component" value="Unassembled WGS sequence"/>
</dbReference>
<keyword evidence="2" id="KW-1185">Reference proteome</keyword>
<evidence type="ECO:0000313" key="2">
    <source>
        <dbReference type="Proteomes" id="UP000886595"/>
    </source>
</evidence>
<sequence length="103" mass="12117">MLAANTCKHLNPRIDTRHTPLQLERLRLESPPEPHHRINTSPDLIIRFNRLPLRWSFNDIVIGHTEFSRRYINGELSLPRSHPIYPLSTRADKNNNQTTNFNL</sequence>
<comment type="caution">
    <text evidence="1">The sequence shown here is derived from an EMBL/GenBank/DDBJ whole genome shotgun (WGS) entry which is preliminary data.</text>
</comment>
<accession>A0A8X7S9W1</accession>
<dbReference type="AlphaFoldDB" id="A0A8X7S9W1"/>